<keyword evidence="2" id="KW-0812">Transmembrane</keyword>
<evidence type="ECO:0000256" key="1">
    <source>
        <dbReference type="SAM" id="MobiDB-lite"/>
    </source>
</evidence>
<sequence>MWRTEKRALSQFYPGSSGGISGGSSRPNPGPSDNWGLFSSPHLNEPLMDDRTRLRELQARLASSIGGGDNLPVFLNILFKQVTLEKKIEAALVDDGYPRERVLEKRHAIRGFLFYPRGTALTERTLTQHLEQIERNGTRASVPYRRIGRAVENHDLLLFYRRVSIFLLFWAVPLLIKVPWRH</sequence>
<keyword evidence="2" id="KW-1133">Transmembrane helix</keyword>
<dbReference type="EMBL" id="KF177345">
    <property type="protein sequence ID" value="AGU16583.1"/>
    <property type="molecule type" value="Genomic_DNA"/>
</dbReference>
<dbReference type="OrthoDB" id="1431352at2759"/>
<organism evidence="3">
    <name type="scientific">Salvia miltiorrhiza</name>
    <name type="common">Chinese sage</name>
    <dbReference type="NCBI Taxonomy" id="226208"/>
    <lineage>
        <taxon>Eukaryota</taxon>
        <taxon>Viridiplantae</taxon>
        <taxon>Streptophyta</taxon>
        <taxon>Embryophyta</taxon>
        <taxon>Tracheophyta</taxon>
        <taxon>Spermatophyta</taxon>
        <taxon>Magnoliopsida</taxon>
        <taxon>eudicotyledons</taxon>
        <taxon>Gunneridae</taxon>
        <taxon>Pentapetalae</taxon>
        <taxon>asterids</taxon>
        <taxon>lamiids</taxon>
        <taxon>Lamiales</taxon>
        <taxon>Lamiaceae</taxon>
        <taxon>Nepetoideae</taxon>
        <taxon>Mentheae</taxon>
        <taxon>Salviinae</taxon>
        <taxon>Salvia</taxon>
        <taxon>Salvia incertae sedis</taxon>
    </lineage>
</organism>
<feature type="transmembrane region" description="Helical" evidence="2">
    <location>
        <begin position="156"/>
        <end position="176"/>
    </location>
</feature>
<dbReference type="AlphaFoldDB" id="V9P5A6"/>
<gene>
    <name evidence="3" type="primary">orf182b</name>
    <name evidence="3" type="ORF">Salmi_Mp054</name>
</gene>
<name>V9P5A6_SALMI</name>
<keyword evidence="3" id="KW-0496">Mitochondrion</keyword>
<dbReference type="GeneID" id="18126325"/>
<dbReference type="KEGG" id="smil:18126325"/>
<geneLocation type="mitochondrion" evidence="3"/>
<proteinExistence type="predicted"/>
<evidence type="ECO:0000313" key="3">
    <source>
        <dbReference type="EMBL" id="AGU16583.1"/>
    </source>
</evidence>
<reference evidence="3" key="1">
    <citation type="submission" date="2013-05" db="EMBL/GenBank/DDBJ databases">
        <title>The Mitochondrial Genome of the medicinal plant Salvia miltiorrhiza.</title>
        <authorList>
            <person name="Qian J."/>
        </authorList>
    </citation>
    <scope>NUCLEOTIDE SEQUENCE</scope>
</reference>
<feature type="region of interest" description="Disordered" evidence="1">
    <location>
        <begin position="1"/>
        <end position="41"/>
    </location>
</feature>
<dbReference type="RefSeq" id="YP_008992318.1">
    <property type="nucleotide sequence ID" value="NC_023209.1"/>
</dbReference>
<protein>
    <submittedName>
        <fullName evidence="3">Uncharacterized protein</fullName>
    </submittedName>
</protein>
<keyword evidence="2" id="KW-0472">Membrane</keyword>
<evidence type="ECO:0000256" key="2">
    <source>
        <dbReference type="SAM" id="Phobius"/>
    </source>
</evidence>
<accession>V9P5A6</accession>